<name>A0AAV9NZW0_9PEZI</name>
<gene>
    <name evidence="1" type="ORF">LTR77_009570</name>
</gene>
<accession>A0AAV9NZW0</accession>
<dbReference type="Proteomes" id="UP001337655">
    <property type="component" value="Unassembled WGS sequence"/>
</dbReference>
<proteinExistence type="predicted"/>
<dbReference type="RefSeq" id="XP_064655102.1">
    <property type="nucleotide sequence ID" value="XM_064806797.1"/>
</dbReference>
<comment type="caution">
    <text evidence="1">The sequence shown here is derived from an EMBL/GenBank/DDBJ whole genome shotgun (WGS) entry which is preliminary data.</text>
</comment>
<protein>
    <submittedName>
        <fullName evidence="1">Uncharacterized protein</fullName>
    </submittedName>
</protein>
<dbReference type="EMBL" id="JAVRRT010000018">
    <property type="protein sequence ID" value="KAK5164906.1"/>
    <property type="molecule type" value="Genomic_DNA"/>
</dbReference>
<dbReference type="GeneID" id="89930901"/>
<evidence type="ECO:0000313" key="2">
    <source>
        <dbReference type="Proteomes" id="UP001337655"/>
    </source>
</evidence>
<organism evidence="1 2">
    <name type="scientific">Saxophila tyrrhenica</name>
    <dbReference type="NCBI Taxonomy" id="1690608"/>
    <lineage>
        <taxon>Eukaryota</taxon>
        <taxon>Fungi</taxon>
        <taxon>Dikarya</taxon>
        <taxon>Ascomycota</taxon>
        <taxon>Pezizomycotina</taxon>
        <taxon>Dothideomycetes</taxon>
        <taxon>Dothideomycetidae</taxon>
        <taxon>Mycosphaerellales</taxon>
        <taxon>Extremaceae</taxon>
        <taxon>Saxophila</taxon>
    </lineage>
</organism>
<keyword evidence="2" id="KW-1185">Reference proteome</keyword>
<evidence type="ECO:0000313" key="1">
    <source>
        <dbReference type="EMBL" id="KAK5164906.1"/>
    </source>
</evidence>
<sequence length="127" mass="13767">MDGERLMLVYGHKTNGLKLVDNGVSILDELALVTILSEYPEIQMVTKAITPGKTSFPIYKADLDVEKTSKQTKEEVKDEVPWMGFLGLHWAGHSFEEVTILSPNPAFAGVKADEAKGKDAATEGGGC</sequence>
<reference evidence="1 2" key="1">
    <citation type="submission" date="2023-08" db="EMBL/GenBank/DDBJ databases">
        <title>Black Yeasts Isolated from many extreme environments.</title>
        <authorList>
            <person name="Coleine C."/>
            <person name="Stajich J.E."/>
            <person name="Selbmann L."/>
        </authorList>
    </citation>
    <scope>NUCLEOTIDE SEQUENCE [LARGE SCALE GENOMIC DNA]</scope>
    <source>
        <strain evidence="1 2">CCFEE 5935</strain>
    </source>
</reference>
<dbReference type="AlphaFoldDB" id="A0AAV9NZW0"/>